<sequence length="37" mass="4438">MSEMCMMIWRRGINPSSMKSWDYISSYYPGDFKIKPT</sequence>
<dbReference type="Proteomes" id="UP000226257">
    <property type="component" value="Unassembled WGS sequence"/>
</dbReference>
<dbReference type="AlphaFoldDB" id="A0A9X7BBA6"/>
<dbReference type="EMBL" id="NVDQ01000026">
    <property type="protein sequence ID" value="PFV06438.1"/>
    <property type="molecule type" value="Genomic_DNA"/>
</dbReference>
<evidence type="ECO:0000313" key="1">
    <source>
        <dbReference type="EMBL" id="PFV06438.1"/>
    </source>
</evidence>
<organism evidence="1 2">
    <name type="scientific">Bacillus cereus</name>
    <dbReference type="NCBI Taxonomy" id="1396"/>
    <lineage>
        <taxon>Bacteria</taxon>
        <taxon>Bacillati</taxon>
        <taxon>Bacillota</taxon>
        <taxon>Bacilli</taxon>
        <taxon>Bacillales</taxon>
        <taxon>Bacillaceae</taxon>
        <taxon>Bacillus</taxon>
        <taxon>Bacillus cereus group</taxon>
    </lineage>
</organism>
<proteinExistence type="predicted"/>
<reference evidence="1 2" key="1">
    <citation type="submission" date="2017-09" db="EMBL/GenBank/DDBJ databases">
        <title>Large-scale bioinformatics analysis of Bacillus genomes uncovers conserved roles of natural products in bacterial physiology.</title>
        <authorList>
            <consortium name="Agbiome Team Llc"/>
            <person name="Bleich R.M."/>
            <person name="Grubbs K.J."/>
            <person name="Santa Maria K.C."/>
            <person name="Allen S.E."/>
            <person name="Farag S."/>
            <person name="Shank E.A."/>
            <person name="Bowers A."/>
        </authorList>
    </citation>
    <scope>NUCLEOTIDE SEQUENCE [LARGE SCALE GENOMIC DNA]</scope>
    <source>
        <strain evidence="1 2">AFS060282</strain>
    </source>
</reference>
<name>A0A9X7BBA6_BACCE</name>
<comment type="caution">
    <text evidence="1">The sequence shown here is derived from an EMBL/GenBank/DDBJ whole genome shotgun (WGS) entry which is preliminary data.</text>
</comment>
<protein>
    <submittedName>
        <fullName evidence="1">Uncharacterized protein</fullName>
    </submittedName>
</protein>
<evidence type="ECO:0000313" key="2">
    <source>
        <dbReference type="Proteomes" id="UP000226257"/>
    </source>
</evidence>
<accession>A0A9X7BBA6</accession>
<gene>
    <name evidence="1" type="ORF">COK98_17485</name>
</gene>